<keyword evidence="4" id="KW-0378">Hydrolase</keyword>
<dbReference type="Gene3D" id="3.20.20.140">
    <property type="entry name" value="Metal-dependent hydrolases"/>
    <property type="match status" value="1"/>
</dbReference>
<feature type="compositionally biased region" description="Basic and acidic residues" evidence="1">
    <location>
        <begin position="7"/>
        <end position="19"/>
    </location>
</feature>
<dbReference type="PANTHER" id="PTHR22642:SF2">
    <property type="entry name" value="PROTEIN LONG AFTER FAR-RED 3"/>
    <property type="match status" value="1"/>
</dbReference>
<dbReference type="OrthoDB" id="3501663at2759"/>
<dbReference type="InterPro" id="IPR033932">
    <property type="entry name" value="YtcJ-like"/>
</dbReference>
<dbReference type="STRING" id="97359.A0A550C5V1"/>
<accession>A0A550C5V1</accession>
<sequence>MSGSLSKAEEADMLNEKRPLLPRTHSPRTNWARVTLAVTAVVAYYVALPFLWPYLRDREGMSPHEDAKPYAVCSAQPDGVYTVDAQNTVTQCVVVQGELIADTGSLDFVKSTYGNIEYRFAPEGSTLIAHAYLLHGNYRMLPLESAQNITEAVALVRNFILNDPDVYGNKSKVIEGFGWDGTIWPEKRWPTAADLDADDVIRGRQVVLRSKDAHAYWVSGTTLDVNAPYPNEIEGGKIVQDDQGKPTGVFVDNAQNLIAYPLYTDDDLLKKLAYTMNDALSYGITTVHDAKLDPEEIEFFHRQALAGKLKVRMYGMHFFDENEGYFGNTSKPVVGAGNGFWTQRSVKIVADGSLRSRSSYLYDDYADDPGNRGFMRVSAEVLEEVIPMFLRDGWQVNVHGIGDRANGHVVTALEKSLAGVNVTAARPRIEHAQIMTDDDIVRLGKLGGHTDDMWYAQDGCTHAYAQGPKRVEGLYAFRKIMDAGSRITLGSDSPVETMNPIAGIYAAITRLTADGRSPHGPGGWFPDQRLTRLEALRGYTIDAAYAAFTEDRLGSLERGKRADFVLLSQDVMKVPVKEMMATKVLATAIDGEVVYGEL</sequence>
<dbReference type="InterPro" id="IPR013108">
    <property type="entry name" value="Amidohydro_3"/>
</dbReference>
<dbReference type="SUPFAM" id="SSF51338">
    <property type="entry name" value="Composite domain of metallo-dependent hydrolases"/>
    <property type="match status" value="1"/>
</dbReference>
<name>A0A550C5V1_9AGAR</name>
<dbReference type="GO" id="GO:0016810">
    <property type="term" value="F:hydrolase activity, acting on carbon-nitrogen (but not peptide) bonds"/>
    <property type="evidence" value="ECO:0007669"/>
    <property type="project" value="InterPro"/>
</dbReference>
<dbReference type="Pfam" id="PF07969">
    <property type="entry name" value="Amidohydro_3"/>
    <property type="match status" value="1"/>
</dbReference>
<evidence type="ECO:0000259" key="3">
    <source>
        <dbReference type="Pfam" id="PF07969"/>
    </source>
</evidence>
<keyword evidence="2" id="KW-1133">Transmembrane helix</keyword>
<dbReference type="Gene3D" id="3.10.310.70">
    <property type="match status" value="1"/>
</dbReference>
<dbReference type="Gene3D" id="2.30.40.10">
    <property type="entry name" value="Urease, subunit C, domain 1"/>
    <property type="match status" value="1"/>
</dbReference>
<dbReference type="PANTHER" id="PTHR22642">
    <property type="entry name" value="IMIDAZOLONEPROPIONASE"/>
    <property type="match status" value="1"/>
</dbReference>
<gene>
    <name evidence="4" type="ORF">BD626DRAFT_505679</name>
</gene>
<dbReference type="InterPro" id="IPR032466">
    <property type="entry name" value="Metal_Hydrolase"/>
</dbReference>
<organism evidence="4 5">
    <name type="scientific">Schizophyllum amplum</name>
    <dbReference type="NCBI Taxonomy" id="97359"/>
    <lineage>
        <taxon>Eukaryota</taxon>
        <taxon>Fungi</taxon>
        <taxon>Dikarya</taxon>
        <taxon>Basidiomycota</taxon>
        <taxon>Agaricomycotina</taxon>
        <taxon>Agaricomycetes</taxon>
        <taxon>Agaricomycetidae</taxon>
        <taxon>Agaricales</taxon>
        <taxon>Schizophyllaceae</taxon>
        <taxon>Schizophyllum</taxon>
    </lineage>
</organism>
<keyword evidence="2" id="KW-0812">Transmembrane</keyword>
<evidence type="ECO:0000313" key="5">
    <source>
        <dbReference type="Proteomes" id="UP000320762"/>
    </source>
</evidence>
<reference evidence="4 5" key="1">
    <citation type="journal article" date="2019" name="New Phytol.">
        <title>Comparative genomics reveals unique wood-decay strategies and fruiting body development in the Schizophyllaceae.</title>
        <authorList>
            <person name="Almasi E."/>
            <person name="Sahu N."/>
            <person name="Krizsan K."/>
            <person name="Balint B."/>
            <person name="Kovacs G.M."/>
            <person name="Kiss B."/>
            <person name="Cseklye J."/>
            <person name="Drula E."/>
            <person name="Henrissat B."/>
            <person name="Nagy I."/>
            <person name="Chovatia M."/>
            <person name="Adam C."/>
            <person name="LaButti K."/>
            <person name="Lipzen A."/>
            <person name="Riley R."/>
            <person name="Grigoriev I.V."/>
            <person name="Nagy L.G."/>
        </authorList>
    </citation>
    <scope>NUCLEOTIDE SEQUENCE [LARGE SCALE GENOMIC DNA]</scope>
    <source>
        <strain evidence="4 5">NL-1724</strain>
    </source>
</reference>
<evidence type="ECO:0000256" key="2">
    <source>
        <dbReference type="SAM" id="Phobius"/>
    </source>
</evidence>
<dbReference type="Proteomes" id="UP000320762">
    <property type="component" value="Unassembled WGS sequence"/>
</dbReference>
<evidence type="ECO:0000256" key="1">
    <source>
        <dbReference type="SAM" id="MobiDB-lite"/>
    </source>
</evidence>
<dbReference type="SUPFAM" id="SSF51556">
    <property type="entry name" value="Metallo-dependent hydrolases"/>
    <property type="match status" value="1"/>
</dbReference>
<feature type="region of interest" description="Disordered" evidence="1">
    <location>
        <begin position="1"/>
        <end position="22"/>
    </location>
</feature>
<proteinExistence type="predicted"/>
<protein>
    <submittedName>
        <fullName evidence="4">Amidohydrolase family-domain-containing protein</fullName>
    </submittedName>
</protein>
<keyword evidence="5" id="KW-1185">Reference proteome</keyword>
<dbReference type="CDD" id="cd01300">
    <property type="entry name" value="YtcJ_like"/>
    <property type="match status" value="1"/>
</dbReference>
<comment type="caution">
    <text evidence="4">The sequence shown here is derived from an EMBL/GenBank/DDBJ whole genome shotgun (WGS) entry which is preliminary data.</text>
</comment>
<dbReference type="AlphaFoldDB" id="A0A550C5V1"/>
<dbReference type="InterPro" id="IPR011059">
    <property type="entry name" value="Metal-dep_hydrolase_composite"/>
</dbReference>
<keyword evidence="2" id="KW-0472">Membrane</keyword>
<evidence type="ECO:0000313" key="4">
    <source>
        <dbReference type="EMBL" id="TRM60160.1"/>
    </source>
</evidence>
<feature type="domain" description="Amidohydrolase 3" evidence="3">
    <location>
        <begin position="137"/>
        <end position="595"/>
    </location>
</feature>
<feature type="transmembrane region" description="Helical" evidence="2">
    <location>
        <begin position="31"/>
        <end position="52"/>
    </location>
</feature>
<dbReference type="EMBL" id="VDMD01000023">
    <property type="protein sequence ID" value="TRM60160.1"/>
    <property type="molecule type" value="Genomic_DNA"/>
</dbReference>